<evidence type="ECO:0000256" key="1">
    <source>
        <dbReference type="SAM" id="Phobius"/>
    </source>
</evidence>
<keyword evidence="3" id="KW-1185">Reference proteome</keyword>
<comment type="caution">
    <text evidence="2">The sequence shown here is derived from an EMBL/GenBank/DDBJ whole genome shotgun (WGS) entry which is preliminary data.</text>
</comment>
<dbReference type="AlphaFoldDB" id="A0A542ELK9"/>
<name>A0A542ELK9_9ACTN</name>
<evidence type="ECO:0000313" key="2">
    <source>
        <dbReference type="EMBL" id="TQJ16237.1"/>
    </source>
</evidence>
<evidence type="ECO:0000313" key="3">
    <source>
        <dbReference type="Proteomes" id="UP000316298"/>
    </source>
</evidence>
<proteinExistence type="predicted"/>
<feature type="transmembrane region" description="Helical" evidence="1">
    <location>
        <begin position="12"/>
        <end position="33"/>
    </location>
</feature>
<organism evidence="2 3">
    <name type="scientific">Kribbella jejuensis</name>
    <dbReference type="NCBI Taxonomy" id="236068"/>
    <lineage>
        <taxon>Bacteria</taxon>
        <taxon>Bacillati</taxon>
        <taxon>Actinomycetota</taxon>
        <taxon>Actinomycetes</taxon>
        <taxon>Propionibacteriales</taxon>
        <taxon>Kribbellaceae</taxon>
        <taxon>Kribbella</taxon>
    </lineage>
</organism>
<protein>
    <submittedName>
        <fullName evidence="2">Uncharacterized protein</fullName>
    </submittedName>
</protein>
<dbReference type="RefSeq" id="WP_185759011.1">
    <property type="nucleotide sequence ID" value="NZ_BAAAKA010000008.1"/>
</dbReference>
<dbReference type="Proteomes" id="UP000316298">
    <property type="component" value="Unassembled WGS sequence"/>
</dbReference>
<keyword evidence="1" id="KW-1133">Transmembrane helix</keyword>
<gene>
    <name evidence="2" type="ORF">FB475_0326</name>
</gene>
<sequence>MSTMSLDAVQLALLILVAVVTPVICLGGVGLAYRAQERAAAKKQAERSHGVRTTSEEE</sequence>
<keyword evidence="1" id="KW-0472">Membrane</keyword>
<dbReference type="EMBL" id="VFMM01000001">
    <property type="protein sequence ID" value="TQJ16237.1"/>
    <property type="molecule type" value="Genomic_DNA"/>
</dbReference>
<keyword evidence="1" id="KW-0812">Transmembrane</keyword>
<accession>A0A542ELK9</accession>
<reference evidence="2 3" key="1">
    <citation type="submission" date="2019-06" db="EMBL/GenBank/DDBJ databases">
        <title>Sequencing the genomes of 1000 actinobacteria strains.</title>
        <authorList>
            <person name="Klenk H.-P."/>
        </authorList>
    </citation>
    <scope>NUCLEOTIDE SEQUENCE [LARGE SCALE GENOMIC DNA]</scope>
    <source>
        <strain evidence="2 3">DSM 17305</strain>
    </source>
</reference>